<dbReference type="KEGG" id="dze:Dd1591_0778"/>
<gene>
    <name evidence="1" type="ordered locus">Dd1591_0778</name>
</gene>
<evidence type="ECO:0000313" key="1">
    <source>
        <dbReference type="EMBL" id="ACT05657.1"/>
    </source>
</evidence>
<accession>C6CL08</accession>
<protein>
    <recommendedName>
        <fullName evidence="3">Uroporphyrin-III C-methyltransferase</fullName>
    </recommendedName>
</protein>
<dbReference type="GeneID" id="45078893"/>
<evidence type="ECO:0000313" key="2">
    <source>
        <dbReference type="Proteomes" id="UP000002735"/>
    </source>
</evidence>
<dbReference type="RefSeq" id="WP_012768536.1">
    <property type="nucleotide sequence ID" value="NC_012912.1"/>
</dbReference>
<proteinExistence type="predicted"/>
<reference evidence="1 2" key="1">
    <citation type="submission" date="2009-06" db="EMBL/GenBank/DDBJ databases">
        <title>Complete sequence of Dickeya zeae Ech1591.</title>
        <authorList>
            <consortium name="US DOE Joint Genome Institute"/>
            <person name="Lucas S."/>
            <person name="Copeland A."/>
            <person name="Lapidus A."/>
            <person name="Glavina del Rio T."/>
            <person name="Tice H."/>
            <person name="Bruce D."/>
            <person name="Goodwin L."/>
            <person name="Pitluck S."/>
            <person name="Chertkov O."/>
            <person name="Brettin T."/>
            <person name="Detter J.C."/>
            <person name="Han C."/>
            <person name="Larimer F."/>
            <person name="Land M."/>
            <person name="Hauser L."/>
            <person name="Kyrpides N."/>
            <person name="Ovchinnikova G."/>
            <person name="Balakrishnan V."/>
            <person name="Glasner J."/>
            <person name="Perna N.T."/>
        </authorList>
    </citation>
    <scope>NUCLEOTIDE SEQUENCE [LARGE SCALE GENOMIC DNA]</scope>
    <source>
        <strain evidence="1 2">Ech1591</strain>
    </source>
</reference>
<dbReference type="EMBL" id="CP001655">
    <property type="protein sequence ID" value="ACT05657.1"/>
    <property type="molecule type" value="Genomic_DNA"/>
</dbReference>
<dbReference type="AlphaFoldDB" id="C6CL08"/>
<name>C6CL08_DICC1</name>
<evidence type="ECO:0008006" key="3">
    <source>
        <dbReference type="Google" id="ProtNLM"/>
    </source>
</evidence>
<dbReference type="OrthoDB" id="9790745at2"/>
<dbReference type="Proteomes" id="UP000002735">
    <property type="component" value="Chromosome"/>
</dbReference>
<dbReference type="eggNOG" id="COG3189">
    <property type="taxonomic scope" value="Bacteria"/>
</dbReference>
<dbReference type="STRING" id="561229.Dd1591_0778"/>
<dbReference type="InterPro" id="IPR052552">
    <property type="entry name" value="YeaO-like"/>
</dbReference>
<dbReference type="PANTHER" id="PTHR36849">
    <property type="entry name" value="CYTOPLASMIC PROTEIN-RELATED"/>
    <property type="match status" value="1"/>
</dbReference>
<dbReference type="PANTHER" id="PTHR36849:SF1">
    <property type="entry name" value="CYTOPLASMIC PROTEIN"/>
    <property type="match status" value="1"/>
</dbReference>
<organism evidence="1 2">
    <name type="scientific">Dickeya chrysanthemi (strain Ech1591)</name>
    <name type="common">Dickeya zeae (strain Ech1591)</name>
    <dbReference type="NCBI Taxonomy" id="561229"/>
    <lineage>
        <taxon>Bacteria</taxon>
        <taxon>Pseudomonadati</taxon>
        <taxon>Pseudomonadota</taxon>
        <taxon>Gammaproteobacteria</taxon>
        <taxon>Enterobacterales</taxon>
        <taxon>Pectobacteriaceae</taxon>
        <taxon>Dickeya</taxon>
    </lineage>
</organism>
<dbReference type="Pfam" id="PF22752">
    <property type="entry name" value="DUF488-N3i"/>
    <property type="match status" value="1"/>
</dbReference>
<dbReference type="HOGENOM" id="CLU_137928_0_1_6"/>
<sequence length="124" mass="14563">MNELVQLMRVYDAQPPFSSPTFLVDRLWPRGIAKSRLPDVVWLKEVAPSHELRRWYHANPIEWEAFAGMYRAELSRHDAWRPLAALLRRSEPITLLYGSRDKERNHAIVLRDFLAEPLTISERG</sequence>